<dbReference type="GO" id="GO:0005829">
    <property type="term" value="C:cytosol"/>
    <property type="evidence" value="ECO:0007669"/>
    <property type="project" value="TreeGrafter"/>
</dbReference>
<evidence type="ECO:0000313" key="10">
    <source>
        <dbReference type="Proteomes" id="UP001214992"/>
    </source>
</evidence>
<dbReference type="RefSeq" id="WP_274360445.1">
    <property type="nucleotide sequence ID" value="NZ_CP110496.1"/>
</dbReference>
<comment type="similarity">
    <text evidence="1">Belongs to the CDP-alcohol phosphatidyltransferase class-II family.</text>
</comment>
<sequence length="440" mass="52443">MSKKKKLYKNKKYLKSIPKIPLSKKDIKFLISPKKFRKTLINKIKNAKDRICIVTLYLENDESGYNILKELYSIKKKKPNIKINILVDWFRARRNLIGSNKKITNMDWYIKIAKKNKHFIPIHGIPIANRETMGVLHLKGIIIDDYLIYSGANMNNLYLQQKKKYRHDRYQIIKNKYLTNIMYTWINKNLINKKNTNCINKKVKNKTKKKIKNINYSYKNKAKNNELSIAPIVGIGKKNPVNQTIINIISSTKKKLIICTPYFNLPIFIKYKIKYLLKKNTKIEIIVSDKKANDFYINKNKKFNIIGILPYLYEINLRNFIKFMQNYINKKLLTIRIWKNKNNSYHVKGIWSDNKWIFLTGNNLNPRSWNLDLENALLIHDPKKKLKKKTNLELNNIINNTKIIKNYSELKTISEYPKNICKLIRRIRRIHIDKIINKII</sequence>
<protein>
    <submittedName>
        <fullName evidence="9">CDP-diacylglycerol--serine O-phosphatidyltransferase</fullName>
        <ecNumber evidence="9">2.7.8.8</ecNumber>
    </submittedName>
</protein>
<evidence type="ECO:0000256" key="5">
    <source>
        <dbReference type="ARBA" id="ARBA00023098"/>
    </source>
</evidence>
<dbReference type="Proteomes" id="UP001214992">
    <property type="component" value="Chromosome"/>
</dbReference>
<keyword evidence="7" id="KW-1208">Phospholipid metabolism</keyword>
<dbReference type="PIRSF" id="PIRSF000850">
    <property type="entry name" value="Phospholipase_D_PSS"/>
    <property type="match status" value="1"/>
</dbReference>
<dbReference type="PANTHER" id="PTHR12586:SF1">
    <property type="entry name" value="CDP-DIACYLGLYCEROL--GLYCEROL-3-PHOSPHATE 3-PHOSPHATIDYLTRANSFERASE, MITOCHONDRIAL"/>
    <property type="match status" value="1"/>
</dbReference>
<reference evidence="9" key="1">
    <citation type="submission" date="2022-11" db="EMBL/GenBank/DDBJ databases">
        <title>Genomic comparisons reveal selection pressure and functional variation between nutritional endosymbionts of cave-adapted and epigean Hawaiian planthoppers.</title>
        <authorList>
            <person name="Gossett J.M."/>
            <person name="Porter M.L."/>
            <person name="Vasquez Y."/>
            <person name="Bennett G.M."/>
            <person name="Chong R.A."/>
        </authorList>
    </citation>
    <scope>NUCLEOTIDE SEQUENCE</scope>
    <source>
        <strain evidence="9">OPOL2</strain>
    </source>
</reference>
<name>A0AAX3N906_9ENTR</name>
<dbReference type="InterPro" id="IPR016270">
    <property type="entry name" value="PGS1"/>
</dbReference>
<dbReference type="SMART" id="SM00155">
    <property type="entry name" value="PLDc"/>
    <property type="match status" value="2"/>
</dbReference>
<dbReference type="GO" id="GO:0008444">
    <property type="term" value="F:CDP-diacylglycerol-glycerol-3-phosphate 3-phosphatidyltransferase activity"/>
    <property type="evidence" value="ECO:0007669"/>
    <property type="project" value="InterPro"/>
</dbReference>
<dbReference type="InterPro" id="IPR025202">
    <property type="entry name" value="PLD-like_dom"/>
</dbReference>
<evidence type="ECO:0000313" key="9">
    <source>
        <dbReference type="EMBL" id="WDI78420.1"/>
    </source>
</evidence>
<dbReference type="Pfam" id="PF13091">
    <property type="entry name" value="PLDc_2"/>
    <property type="match status" value="2"/>
</dbReference>
<dbReference type="GO" id="GO:0003882">
    <property type="term" value="F:CDP-diacylglycerol-serine O-phosphatidyltransferase activity"/>
    <property type="evidence" value="ECO:0007669"/>
    <property type="project" value="UniProtKB-EC"/>
</dbReference>
<dbReference type="PANTHER" id="PTHR12586">
    <property type="entry name" value="CDP-DIACYLGLYCEROL--SERINE O-PHOSPHATIDYLTRANSFERASE"/>
    <property type="match status" value="1"/>
</dbReference>
<evidence type="ECO:0000256" key="3">
    <source>
        <dbReference type="ARBA" id="ARBA00022679"/>
    </source>
</evidence>
<keyword evidence="6" id="KW-0594">Phospholipid biosynthesis</keyword>
<dbReference type="EMBL" id="CP110496">
    <property type="protein sequence ID" value="WDI78420.1"/>
    <property type="molecule type" value="Genomic_DNA"/>
</dbReference>
<evidence type="ECO:0000256" key="4">
    <source>
        <dbReference type="ARBA" id="ARBA00022737"/>
    </source>
</evidence>
<keyword evidence="5" id="KW-0443">Lipid metabolism</keyword>
<evidence type="ECO:0000256" key="6">
    <source>
        <dbReference type="ARBA" id="ARBA00023209"/>
    </source>
</evidence>
<dbReference type="NCBIfam" id="NF006946">
    <property type="entry name" value="PRK09428.1"/>
    <property type="match status" value="1"/>
</dbReference>
<dbReference type="SUPFAM" id="SSF56024">
    <property type="entry name" value="Phospholipase D/nuclease"/>
    <property type="match status" value="2"/>
</dbReference>
<keyword evidence="2" id="KW-0444">Lipid biosynthesis</keyword>
<dbReference type="InterPro" id="IPR001736">
    <property type="entry name" value="PLipase_D/transphosphatidylase"/>
</dbReference>
<proteinExistence type="inferred from homology"/>
<evidence type="ECO:0000259" key="8">
    <source>
        <dbReference type="PROSITE" id="PS50035"/>
    </source>
</evidence>
<feature type="domain" description="PLD phosphodiesterase" evidence="8">
    <location>
        <begin position="132"/>
        <end position="158"/>
    </location>
</feature>
<keyword evidence="3 9" id="KW-0808">Transferase</keyword>
<dbReference type="EC" id="2.7.8.8" evidence="9"/>
<dbReference type="PROSITE" id="PS50035">
    <property type="entry name" value="PLD"/>
    <property type="match status" value="2"/>
</dbReference>
<keyword evidence="4" id="KW-0677">Repeat</keyword>
<feature type="domain" description="PLD phosphodiesterase" evidence="8">
    <location>
        <begin position="341"/>
        <end position="368"/>
    </location>
</feature>
<evidence type="ECO:0000256" key="2">
    <source>
        <dbReference type="ARBA" id="ARBA00022516"/>
    </source>
</evidence>
<dbReference type="AlphaFoldDB" id="A0AAX3N906"/>
<evidence type="ECO:0000256" key="1">
    <source>
        <dbReference type="ARBA" id="ARBA00010682"/>
    </source>
</evidence>
<dbReference type="Gene3D" id="3.30.870.10">
    <property type="entry name" value="Endonuclease Chain A"/>
    <property type="match status" value="2"/>
</dbReference>
<dbReference type="GO" id="GO:0032049">
    <property type="term" value="P:cardiolipin biosynthetic process"/>
    <property type="evidence" value="ECO:0007669"/>
    <property type="project" value="InterPro"/>
</dbReference>
<organism evidence="9 10">
    <name type="scientific">Candidatus Purcelliella pentastirinorum</name>
    <dbReference type="NCBI Taxonomy" id="472834"/>
    <lineage>
        <taxon>Bacteria</taxon>
        <taxon>Pseudomonadati</taxon>
        <taxon>Pseudomonadota</taxon>
        <taxon>Gammaproteobacteria</taxon>
        <taxon>Enterobacterales</taxon>
        <taxon>Enterobacteriaceae</taxon>
        <taxon>Candidatus Purcelliella</taxon>
    </lineage>
</organism>
<accession>A0AAX3N906</accession>
<gene>
    <name evidence="9" type="primary">pssA</name>
    <name evidence="9" type="ORF">ONB71_01765</name>
</gene>
<evidence type="ECO:0000256" key="7">
    <source>
        <dbReference type="ARBA" id="ARBA00023264"/>
    </source>
</evidence>